<keyword evidence="6" id="KW-0547">Nucleotide-binding</keyword>
<evidence type="ECO:0000259" key="11">
    <source>
        <dbReference type="PROSITE" id="PS50885"/>
    </source>
</evidence>
<organism evidence="12 13">
    <name type="scientific">Sphaerotilus hippei</name>
    <dbReference type="NCBI Taxonomy" id="744406"/>
    <lineage>
        <taxon>Bacteria</taxon>
        <taxon>Pseudomonadati</taxon>
        <taxon>Pseudomonadota</taxon>
        <taxon>Betaproteobacteria</taxon>
        <taxon>Burkholderiales</taxon>
        <taxon>Sphaerotilaceae</taxon>
        <taxon>Sphaerotilus</taxon>
    </lineage>
</organism>
<dbReference type="PROSITE" id="PS50885">
    <property type="entry name" value="HAMP"/>
    <property type="match status" value="1"/>
</dbReference>
<keyword evidence="13" id="KW-1185">Reference proteome</keyword>
<dbReference type="InterPro" id="IPR011712">
    <property type="entry name" value="Sig_transdc_His_kin_sub3_dim/P"/>
</dbReference>
<comment type="subcellular location">
    <subcellularLocation>
        <location evidence="2">Membrane</location>
    </subcellularLocation>
</comment>
<dbReference type="InterPro" id="IPR050482">
    <property type="entry name" value="Sensor_HK_TwoCompSys"/>
</dbReference>
<evidence type="ECO:0000313" key="12">
    <source>
        <dbReference type="EMBL" id="PXW98808.1"/>
    </source>
</evidence>
<evidence type="ECO:0000256" key="2">
    <source>
        <dbReference type="ARBA" id="ARBA00004370"/>
    </source>
</evidence>
<evidence type="ECO:0000256" key="4">
    <source>
        <dbReference type="ARBA" id="ARBA00022553"/>
    </source>
</evidence>
<dbReference type="Gene3D" id="3.30.565.10">
    <property type="entry name" value="Histidine kinase-like ATPase, C-terminal domain"/>
    <property type="match status" value="1"/>
</dbReference>
<dbReference type="GO" id="GO:0016020">
    <property type="term" value="C:membrane"/>
    <property type="evidence" value="ECO:0007669"/>
    <property type="project" value="UniProtKB-SubCell"/>
</dbReference>
<name>A0A318H9Q9_9BURK</name>
<keyword evidence="4" id="KW-0597">Phosphoprotein</keyword>
<evidence type="ECO:0000256" key="7">
    <source>
        <dbReference type="ARBA" id="ARBA00022777"/>
    </source>
</evidence>
<accession>A0A318H9Q9</accession>
<feature type="domain" description="HAMP" evidence="11">
    <location>
        <begin position="173"/>
        <end position="223"/>
    </location>
</feature>
<dbReference type="GO" id="GO:0000155">
    <property type="term" value="F:phosphorelay sensor kinase activity"/>
    <property type="evidence" value="ECO:0007669"/>
    <property type="project" value="InterPro"/>
</dbReference>
<feature type="chain" id="PRO_5016308936" description="histidine kinase" evidence="10">
    <location>
        <begin position="24"/>
        <end position="521"/>
    </location>
</feature>
<dbReference type="EMBL" id="QJJS01000002">
    <property type="protein sequence ID" value="PXW98808.1"/>
    <property type="molecule type" value="Genomic_DNA"/>
</dbReference>
<evidence type="ECO:0000256" key="3">
    <source>
        <dbReference type="ARBA" id="ARBA00012438"/>
    </source>
</evidence>
<sequence length="521" mass="57033">MRRASGVAVLTLLVALILGGRQAAEDTDQEVDAAMALAHVMAQLQPLSTLDDPSARQRLASLGSTGVLRHLELQVTDEQGRMVLSPAPAQKPEGPISLMMALHRHFFPPGERRTIAWAMPRPQGRAWTLSLVASAESEREEAMSGLLDSIGLLLTCVLGMLAVMRFNLACAFRPLRQLLAAMAELEHQRDGPLQQLPVMPVQELEQIRLALRQLASSLADTESQRRLLSHRILTLQEDERQHIAHELHDELGQRLTALRLDLNCLARQLGRESGPQQAGLQDSVNDLTRHCTRLQADLRGLLTHLRPFGPTGADVQDGISVARLIELLQSLVHSWATVESDAASDDPGERGVPRMQMSVSLHDPRGSAGTGSSLIDLEADPGQRRWTHGHRLPREPALALYRLSQEALTNAVRHARSARTVTLQLALELAETADTTDPASPVARPLSLHWTCTDDGEGLAEASRATQRGNGMAGMRERVWSLGGRWTCEPGPNGRGLRLRADLHTRLHRVRPHEAMASAAS</sequence>
<reference evidence="12 13" key="1">
    <citation type="submission" date="2018-05" db="EMBL/GenBank/DDBJ databases">
        <title>Genomic Encyclopedia of Type Strains, Phase IV (KMG-IV): sequencing the most valuable type-strain genomes for metagenomic binning, comparative biology and taxonomic classification.</title>
        <authorList>
            <person name="Goeker M."/>
        </authorList>
    </citation>
    <scope>NUCLEOTIDE SEQUENCE [LARGE SCALE GENOMIC DNA]</scope>
    <source>
        <strain evidence="12 13">DSM 566</strain>
    </source>
</reference>
<keyword evidence="10" id="KW-0732">Signal</keyword>
<dbReference type="InterPro" id="IPR036890">
    <property type="entry name" value="HATPase_C_sf"/>
</dbReference>
<dbReference type="CDD" id="cd16917">
    <property type="entry name" value="HATPase_UhpB-NarQ-NarX-like"/>
    <property type="match status" value="1"/>
</dbReference>
<keyword evidence="7 12" id="KW-0418">Kinase</keyword>
<dbReference type="GO" id="GO:0046983">
    <property type="term" value="F:protein dimerization activity"/>
    <property type="evidence" value="ECO:0007669"/>
    <property type="project" value="InterPro"/>
</dbReference>
<evidence type="ECO:0000256" key="10">
    <source>
        <dbReference type="SAM" id="SignalP"/>
    </source>
</evidence>
<keyword evidence="9" id="KW-0902">Two-component regulatory system</keyword>
<dbReference type="EC" id="2.7.13.3" evidence="3"/>
<evidence type="ECO:0000313" key="13">
    <source>
        <dbReference type="Proteomes" id="UP000247811"/>
    </source>
</evidence>
<dbReference type="Pfam" id="PF07730">
    <property type="entry name" value="HisKA_3"/>
    <property type="match status" value="1"/>
</dbReference>
<proteinExistence type="predicted"/>
<dbReference type="Proteomes" id="UP000247811">
    <property type="component" value="Unassembled WGS sequence"/>
</dbReference>
<dbReference type="PANTHER" id="PTHR24421">
    <property type="entry name" value="NITRATE/NITRITE SENSOR PROTEIN NARX-RELATED"/>
    <property type="match status" value="1"/>
</dbReference>
<feature type="signal peptide" evidence="10">
    <location>
        <begin position="1"/>
        <end position="23"/>
    </location>
</feature>
<comment type="catalytic activity">
    <reaction evidence="1">
        <text>ATP + protein L-histidine = ADP + protein N-phospho-L-histidine.</text>
        <dbReference type="EC" id="2.7.13.3"/>
    </reaction>
</comment>
<dbReference type="InterPro" id="IPR003660">
    <property type="entry name" value="HAMP_dom"/>
</dbReference>
<dbReference type="Gene3D" id="1.20.5.1930">
    <property type="match status" value="1"/>
</dbReference>
<gene>
    <name evidence="12" type="ORF">C7444_102299</name>
</gene>
<evidence type="ECO:0000256" key="5">
    <source>
        <dbReference type="ARBA" id="ARBA00022679"/>
    </source>
</evidence>
<dbReference type="SUPFAM" id="SSF55874">
    <property type="entry name" value="ATPase domain of HSP90 chaperone/DNA topoisomerase II/histidine kinase"/>
    <property type="match status" value="1"/>
</dbReference>
<dbReference type="GO" id="GO:0005524">
    <property type="term" value="F:ATP binding"/>
    <property type="evidence" value="ECO:0007669"/>
    <property type="project" value="UniProtKB-KW"/>
</dbReference>
<evidence type="ECO:0000256" key="9">
    <source>
        <dbReference type="ARBA" id="ARBA00023012"/>
    </source>
</evidence>
<evidence type="ECO:0000256" key="1">
    <source>
        <dbReference type="ARBA" id="ARBA00000085"/>
    </source>
</evidence>
<keyword evidence="8" id="KW-0067">ATP-binding</keyword>
<evidence type="ECO:0000256" key="8">
    <source>
        <dbReference type="ARBA" id="ARBA00022840"/>
    </source>
</evidence>
<dbReference type="AlphaFoldDB" id="A0A318H9Q9"/>
<dbReference type="PANTHER" id="PTHR24421:SF10">
    <property type="entry name" value="NITRATE_NITRITE SENSOR PROTEIN NARQ"/>
    <property type="match status" value="1"/>
</dbReference>
<protein>
    <recommendedName>
        <fullName evidence="3">histidine kinase</fullName>
        <ecNumber evidence="3">2.7.13.3</ecNumber>
    </recommendedName>
</protein>
<evidence type="ECO:0000256" key="6">
    <source>
        <dbReference type="ARBA" id="ARBA00022741"/>
    </source>
</evidence>
<comment type="caution">
    <text evidence="12">The sequence shown here is derived from an EMBL/GenBank/DDBJ whole genome shotgun (WGS) entry which is preliminary data.</text>
</comment>
<keyword evidence="5" id="KW-0808">Transferase</keyword>